<dbReference type="InterPro" id="IPR006345">
    <property type="entry name" value="RecD2"/>
</dbReference>
<dbReference type="OrthoDB" id="9763659at2"/>
<dbReference type="AlphaFoldDB" id="A0A562S312"/>
<dbReference type="Proteomes" id="UP000318307">
    <property type="component" value="Unassembled WGS sequence"/>
</dbReference>
<dbReference type="GO" id="GO:0017116">
    <property type="term" value="F:single-stranded DNA helicase activity"/>
    <property type="evidence" value="ECO:0007669"/>
    <property type="project" value="TreeGrafter"/>
</dbReference>
<dbReference type="InterPro" id="IPR027417">
    <property type="entry name" value="P-loop_NTPase"/>
</dbReference>
<dbReference type="EMBL" id="VLLC01000003">
    <property type="protein sequence ID" value="TWI75558.1"/>
    <property type="molecule type" value="Genomic_DNA"/>
</dbReference>
<dbReference type="GO" id="GO:0005524">
    <property type="term" value="F:ATP binding"/>
    <property type="evidence" value="ECO:0007669"/>
    <property type="project" value="UniProtKB-KW"/>
</dbReference>
<dbReference type="Gene3D" id="3.40.50.300">
    <property type="entry name" value="P-loop containing nucleotide triphosphate hydrolases"/>
    <property type="match status" value="2"/>
</dbReference>
<dbReference type="SUPFAM" id="SSF52540">
    <property type="entry name" value="P-loop containing nucleoside triphosphate hydrolases"/>
    <property type="match status" value="2"/>
</dbReference>
<dbReference type="GO" id="GO:0043139">
    <property type="term" value="F:5'-3' DNA helicase activity"/>
    <property type="evidence" value="ECO:0007669"/>
    <property type="project" value="InterPro"/>
</dbReference>
<evidence type="ECO:0000256" key="2">
    <source>
        <dbReference type="ARBA" id="ARBA00022840"/>
    </source>
</evidence>
<dbReference type="GO" id="GO:0006281">
    <property type="term" value="P:DNA repair"/>
    <property type="evidence" value="ECO:0007669"/>
    <property type="project" value="InterPro"/>
</dbReference>
<dbReference type="InterPro" id="IPR050534">
    <property type="entry name" value="Coronavir_polyprotein_1ab"/>
</dbReference>
<evidence type="ECO:0000259" key="4">
    <source>
        <dbReference type="SMART" id="SM00382"/>
    </source>
</evidence>
<dbReference type="PANTHER" id="PTHR43788">
    <property type="entry name" value="DNA2/NAM7 HELICASE FAMILY MEMBER"/>
    <property type="match status" value="1"/>
</dbReference>
<keyword evidence="2" id="KW-0067">ATP-binding</keyword>
<dbReference type="InterPro" id="IPR010994">
    <property type="entry name" value="RuvA_2-like"/>
</dbReference>
<dbReference type="Pfam" id="PF14490">
    <property type="entry name" value="HHH_RecD2"/>
    <property type="match status" value="1"/>
</dbReference>
<feature type="domain" description="AAA+ ATPase" evidence="4">
    <location>
        <begin position="335"/>
        <end position="552"/>
    </location>
</feature>
<dbReference type="CDD" id="cd18809">
    <property type="entry name" value="SF1_C_RecD"/>
    <property type="match status" value="1"/>
</dbReference>
<dbReference type="SMART" id="SM00382">
    <property type="entry name" value="AAA"/>
    <property type="match status" value="1"/>
</dbReference>
<dbReference type="Pfam" id="PF13538">
    <property type="entry name" value="UvrD_C_2"/>
    <property type="match status" value="1"/>
</dbReference>
<dbReference type="Pfam" id="PF14520">
    <property type="entry name" value="HHH_5"/>
    <property type="match status" value="1"/>
</dbReference>
<dbReference type="HAMAP" id="MF_01488">
    <property type="entry name" value="RecD2"/>
    <property type="match status" value="1"/>
</dbReference>
<evidence type="ECO:0000256" key="1">
    <source>
        <dbReference type="ARBA" id="ARBA00022741"/>
    </source>
</evidence>
<sequence length="723" mass="79915">MIVLQGRLDSIRFSNPENGYTVARYTPDGYQTEITIVGVLSGVRAGETLRIEGEWEKHVKFGEQFRILQFEVILPDTARGIRRYLASGVVPGVGAGMAEKLVAYFGTHTLEILDSSPERLEEVPGIGKSKASVIAKAWKSYHAIRTLMALMARIGASPSSGAKILHTYGSEALQLVQEDPYRICREIPEVPFEVADRLGLAAGMEKDASSRISAGLLHVLERAGYSGHVFLPERELLNKALRLLGGNREKLAEALSSMEKERVIVAEEGKEQRHIYLSDMHGAEAGIGLRLSAMLSIPSPDNMRPDLSSLELSVLKGLAIRLSEEQLNTLSRLLEHRVAILTGGPGTGKTTLIRSICAVMGERGARILLAAPTGRAARRLAEVTGRKALTLHRLLKYNQMESRFEMNRDHPLDLDMLIVDEASMVDILLMFHLLSAVPVNARILFVGDVSQLPSVGPGNVLADLISSGRIPSFTLTSIFRQAAESPIVLNAHLVNQGRMPDFTPVEEGRLSEFYFIRQGSPEKVVETIVALCSQRIPERFGFDPLKEVQVLTPMHKGEVGTLFLNQVLQNALNPLKPGKKKHMGSFRLGDKVIHLKNNYKKEVFNGDIGQICEIEEGEGLLLVDYSEGEGERQVSYTLEELDELALAYAISVHKSQGSEYPAVIIPLMPEHAPLLQRNLVYTAMTRGKRLVIFVGMSQALDMAIRNDRPTRRYSDLSRRLDSL</sequence>
<feature type="domain" description="Helix-hairpin-helix DNA-binding motif class 1" evidence="3">
    <location>
        <begin position="83"/>
        <end position="104"/>
    </location>
</feature>
<dbReference type="GO" id="GO:0003677">
    <property type="term" value="F:DNA binding"/>
    <property type="evidence" value="ECO:0007669"/>
    <property type="project" value="InterPro"/>
</dbReference>
<keyword evidence="6" id="KW-1185">Reference proteome</keyword>
<organism evidence="5 6">
    <name type="scientific">Desulfobotulus alkaliphilus</name>
    <dbReference type="NCBI Taxonomy" id="622671"/>
    <lineage>
        <taxon>Bacteria</taxon>
        <taxon>Pseudomonadati</taxon>
        <taxon>Thermodesulfobacteriota</taxon>
        <taxon>Desulfobacteria</taxon>
        <taxon>Desulfobacterales</taxon>
        <taxon>Desulfobacteraceae</taxon>
        <taxon>Desulfobotulus</taxon>
    </lineage>
</organism>
<dbReference type="Pfam" id="PF13245">
    <property type="entry name" value="AAA_19"/>
    <property type="match status" value="1"/>
</dbReference>
<dbReference type="CDD" id="cd17933">
    <property type="entry name" value="DEXSc_RecD-like"/>
    <property type="match status" value="1"/>
</dbReference>
<dbReference type="InterPro" id="IPR029493">
    <property type="entry name" value="RecD2-like_HHH"/>
</dbReference>
<evidence type="ECO:0000259" key="3">
    <source>
        <dbReference type="SMART" id="SM00278"/>
    </source>
</evidence>
<evidence type="ECO:0000313" key="6">
    <source>
        <dbReference type="Proteomes" id="UP000318307"/>
    </source>
</evidence>
<dbReference type="NCBIfam" id="TIGR01448">
    <property type="entry name" value="recD_rel"/>
    <property type="match status" value="1"/>
</dbReference>
<proteinExistence type="inferred from homology"/>
<name>A0A562S312_9BACT</name>
<dbReference type="GO" id="GO:0009338">
    <property type="term" value="C:exodeoxyribonuclease V complex"/>
    <property type="evidence" value="ECO:0007669"/>
    <property type="project" value="TreeGrafter"/>
</dbReference>
<dbReference type="GO" id="GO:0006310">
    <property type="term" value="P:DNA recombination"/>
    <property type="evidence" value="ECO:0007669"/>
    <property type="project" value="InterPro"/>
</dbReference>
<dbReference type="InterPro" id="IPR041451">
    <property type="entry name" value="RecD2_SH13"/>
</dbReference>
<dbReference type="Gene3D" id="1.10.150.20">
    <property type="entry name" value="5' to 3' exonuclease, C-terminal subdomain"/>
    <property type="match status" value="1"/>
</dbReference>
<feature type="domain" description="Helix-hairpin-helix DNA-binding motif class 1" evidence="3">
    <location>
        <begin position="118"/>
        <end position="137"/>
    </location>
</feature>
<dbReference type="InterPro" id="IPR055446">
    <property type="entry name" value="RecD2_N_OB"/>
</dbReference>
<dbReference type="SMART" id="SM00278">
    <property type="entry name" value="HhH1"/>
    <property type="match status" value="2"/>
</dbReference>
<dbReference type="PANTHER" id="PTHR43788:SF6">
    <property type="entry name" value="DNA HELICASE B"/>
    <property type="match status" value="1"/>
</dbReference>
<dbReference type="Gene3D" id="2.30.30.940">
    <property type="match status" value="1"/>
</dbReference>
<dbReference type="Gene3D" id="1.10.10.2220">
    <property type="match status" value="1"/>
</dbReference>
<dbReference type="RefSeq" id="WP_144682199.1">
    <property type="nucleotide sequence ID" value="NZ_VLLC01000003.1"/>
</dbReference>
<evidence type="ECO:0000313" key="5">
    <source>
        <dbReference type="EMBL" id="TWI75558.1"/>
    </source>
</evidence>
<dbReference type="InterPro" id="IPR003583">
    <property type="entry name" value="Hlx-hairpin-Hlx_DNA-bd_motif"/>
</dbReference>
<protein>
    <submittedName>
        <fullName evidence="5">Exodeoxyribonuclease V alpha subunit</fullName>
    </submittedName>
</protein>
<dbReference type="InterPro" id="IPR027785">
    <property type="entry name" value="UvrD-like_helicase_C"/>
</dbReference>
<gene>
    <name evidence="5" type="ORF">LZ24_00605</name>
</gene>
<accession>A0A562S312</accession>
<reference evidence="5 6" key="1">
    <citation type="submission" date="2019-07" db="EMBL/GenBank/DDBJ databases">
        <title>Genome sequencing of 100 strains of the haloalkaliphilic chemolithoautotrophic sulfur-oxidizing bacterium Thioalkalivibrio.</title>
        <authorList>
            <person name="Muyzer G."/>
        </authorList>
    </citation>
    <scope>NUCLEOTIDE SEQUENCE [LARGE SCALE GENOMIC DNA]</scope>
    <source>
        <strain evidence="5 6">ASO4-4</strain>
    </source>
</reference>
<dbReference type="Pfam" id="PF18335">
    <property type="entry name" value="SH3_13"/>
    <property type="match status" value="1"/>
</dbReference>
<dbReference type="Pfam" id="PF23139">
    <property type="entry name" value="OB_YrrC"/>
    <property type="match status" value="1"/>
</dbReference>
<dbReference type="SUPFAM" id="SSF47781">
    <property type="entry name" value="RuvA domain 2-like"/>
    <property type="match status" value="1"/>
</dbReference>
<dbReference type="InterPro" id="IPR003593">
    <property type="entry name" value="AAA+_ATPase"/>
</dbReference>
<comment type="caution">
    <text evidence="5">The sequence shown here is derived from an EMBL/GenBank/DDBJ whole genome shotgun (WGS) entry which is preliminary data.</text>
</comment>
<keyword evidence="1" id="KW-0547">Nucleotide-binding</keyword>